<accession>A0A1G4ML45</accession>
<evidence type="ECO:0000256" key="10">
    <source>
        <dbReference type="SAM" id="MobiDB-lite"/>
    </source>
</evidence>
<protein>
    <recommendedName>
        <fullName evidence="4 9">DNA-directed RNA polymerase III subunit RPC3</fullName>
        <shortName evidence="9">RNA polymerase III subunit C3</shortName>
    </recommendedName>
</protein>
<evidence type="ECO:0000313" key="15">
    <source>
        <dbReference type="Proteomes" id="UP000190831"/>
    </source>
</evidence>
<comment type="function">
    <text evidence="8 9">DNA-dependent RNA polymerase catalyzes the transcription of DNA into RNA using the four ribonucleoside triphosphates as substrates. Specific core component of RNA polymerase III which synthesizes small RNAs, such as 5S rRNA and tRNAs.</text>
</comment>
<dbReference type="OMA" id="KHRFVRH"/>
<dbReference type="PANTHER" id="PTHR12949:SF0">
    <property type="entry name" value="DNA-DIRECTED RNA POLYMERASE III SUBUNIT RPC3"/>
    <property type="match status" value="1"/>
</dbReference>
<evidence type="ECO:0000256" key="1">
    <source>
        <dbReference type="ARBA" id="ARBA00004123"/>
    </source>
</evidence>
<dbReference type="GO" id="GO:0006351">
    <property type="term" value="P:DNA-templated transcription"/>
    <property type="evidence" value="ECO:0007669"/>
    <property type="project" value="InterPro"/>
</dbReference>
<keyword evidence="5 9" id="KW-0240">DNA-directed RNA polymerase</keyword>
<dbReference type="FunFam" id="1.10.10.10:FF:000695">
    <property type="entry name" value="DNA-directed RNA polymerase III subunit RPC3"/>
    <property type="match status" value="1"/>
</dbReference>
<keyword evidence="7 9" id="KW-0539">Nucleus</keyword>
<comment type="subunit">
    <text evidence="3 9">Component of the RNA polymerase III (Pol III) complex consisting of 17 subunits.</text>
</comment>
<evidence type="ECO:0000256" key="3">
    <source>
        <dbReference type="ARBA" id="ARBA00011206"/>
    </source>
</evidence>
<dbReference type="AlphaFoldDB" id="A0A1G4ML45"/>
<dbReference type="Pfam" id="PF08221">
    <property type="entry name" value="HTH_9"/>
    <property type="match status" value="1"/>
</dbReference>
<keyword evidence="15" id="KW-1185">Reference proteome</keyword>
<dbReference type="InterPro" id="IPR013197">
    <property type="entry name" value="RNA_pol_III_RPC82-rel_HTH"/>
</dbReference>
<dbReference type="Gene3D" id="1.10.10.10">
    <property type="entry name" value="Winged helix-like DNA-binding domain superfamily/Winged helix DNA-binding domain"/>
    <property type="match status" value="2"/>
</dbReference>
<dbReference type="GO" id="GO:0005666">
    <property type="term" value="C:RNA polymerase III complex"/>
    <property type="evidence" value="ECO:0007669"/>
    <property type="project" value="UniProtKB-UniRule"/>
</dbReference>
<dbReference type="Pfam" id="PF20912">
    <property type="entry name" value="RPC3_helical"/>
    <property type="match status" value="1"/>
</dbReference>
<feature type="domain" description="RNA polymerase III subunit RPC82-related helix-turn-helix" evidence="12">
    <location>
        <begin position="34"/>
        <end position="95"/>
    </location>
</feature>
<dbReference type="InterPro" id="IPR039748">
    <property type="entry name" value="RPC3"/>
</dbReference>
<dbReference type="InterPro" id="IPR036390">
    <property type="entry name" value="WH_DNA-bd_sf"/>
</dbReference>
<dbReference type="Pfam" id="PF05645">
    <property type="entry name" value="RNA_pol_Rpc82"/>
    <property type="match status" value="1"/>
</dbReference>
<evidence type="ECO:0000256" key="7">
    <source>
        <dbReference type="ARBA" id="ARBA00023242"/>
    </source>
</evidence>
<dbReference type="InterPro" id="IPR008806">
    <property type="entry name" value="RNA_pol_III_Rpc82_C"/>
</dbReference>
<evidence type="ECO:0000313" key="14">
    <source>
        <dbReference type="EMBL" id="SCW04620.1"/>
    </source>
</evidence>
<dbReference type="InterPro" id="IPR036388">
    <property type="entry name" value="WH-like_DNA-bd_sf"/>
</dbReference>
<evidence type="ECO:0000256" key="9">
    <source>
        <dbReference type="RuleBase" id="RU367076"/>
    </source>
</evidence>
<keyword evidence="6 9" id="KW-0804">Transcription</keyword>
<feature type="domain" description="RNA polymerase III Rpc82 C -terminal" evidence="11">
    <location>
        <begin position="169"/>
        <end position="458"/>
    </location>
</feature>
<dbReference type="STRING" id="4955.A0A1G4ML45"/>
<organism evidence="14 15">
    <name type="scientific">Lachancea fermentati</name>
    <name type="common">Zygosaccharomyces fermentati</name>
    <dbReference type="NCBI Taxonomy" id="4955"/>
    <lineage>
        <taxon>Eukaryota</taxon>
        <taxon>Fungi</taxon>
        <taxon>Dikarya</taxon>
        <taxon>Ascomycota</taxon>
        <taxon>Saccharomycotina</taxon>
        <taxon>Saccharomycetes</taxon>
        <taxon>Saccharomycetales</taxon>
        <taxon>Saccharomycetaceae</taxon>
        <taxon>Lachancea</taxon>
    </lineage>
</organism>
<evidence type="ECO:0000256" key="2">
    <source>
        <dbReference type="ARBA" id="ARBA00006835"/>
    </source>
</evidence>
<dbReference type="Proteomes" id="UP000190831">
    <property type="component" value="Chromosome H"/>
</dbReference>
<evidence type="ECO:0000256" key="6">
    <source>
        <dbReference type="ARBA" id="ARBA00023163"/>
    </source>
</evidence>
<feature type="domain" description="DNA-directed RNA polymerase III subunit RPC3 winged-helix" evidence="13">
    <location>
        <begin position="466"/>
        <end position="540"/>
    </location>
</feature>
<dbReference type="PANTHER" id="PTHR12949">
    <property type="entry name" value="RNA POLYMERASE III DNA DIRECTED -RELATED"/>
    <property type="match status" value="1"/>
</dbReference>
<dbReference type="SUPFAM" id="SSF46785">
    <property type="entry name" value="Winged helix' DNA-binding domain"/>
    <property type="match status" value="1"/>
</dbReference>
<evidence type="ECO:0000256" key="5">
    <source>
        <dbReference type="ARBA" id="ARBA00022478"/>
    </source>
</evidence>
<evidence type="ECO:0000259" key="12">
    <source>
        <dbReference type="Pfam" id="PF08221"/>
    </source>
</evidence>
<evidence type="ECO:0000256" key="4">
    <source>
        <dbReference type="ARBA" id="ARBA00016689"/>
    </source>
</evidence>
<evidence type="ECO:0000256" key="8">
    <source>
        <dbReference type="ARBA" id="ARBA00025127"/>
    </source>
</evidence>
<gene>
    <name evidence="14" type="ORF">LAFE_0H17568G</name>
</gene>
<feature type="region of interest" description="Disordered" evidence="10">
    <location>
        <begin position="362"/>
        <end position="400"/>
    </location>
</feature>
<proteinExistence type="inferred from homology"/>
<sequence length="627" mass="70476">MTTSAAPPVLESESSEPSVSVSSLELRAQNPDSFLYVELAKAHLGERAAEIVGLLIAKGRLSAREMCEKTELDLKSVKTTLVSLIQLRCVQYLEETAFSGRKTTYYYFCEDGLLLMLYAGEIVETIRWQMQSDAAAQIVQNVLALGSLTVRNYMESGIQDMSQSEISALFVRLCEFGYLVPLTVTDYTTVSDLWNRLYTKEYSKIPKNSTLSDLKKRTEAKQKAKEQFSALLSKPDLSKLIVTNPQTSLRQVVDTIPLTFSLHRYLKTKRSKHLVHFASARVGSTPASIYKIALFLTERASPEIIDPLTKTGLLQDIDEQNAFHDEATLAEEKAPGVTFNAIDISKYLPESMDLRGSLISKMKTSKRGRASAAENQTSKKVKTEDGFVVPPPPSNSIGQDLDLDEEEEIDLDMDEDDSDPHSISLINGHLKLLSSSRIPFLQEAQPGLFFVPYTKLTPLLKSSVYDSIISFTLGQSAARILRCVRANSLVTEKVINSMALMKEKDIRCVIASLINYNAVEIQEVPRTADRAASRSVFLFRNNEKHAYDLMKLNLTWNIANLLHKTEELKDDNSTLLTKANRDDVKGREEELLLPSEINQLKMVNERELNGVTRNMRLLSLWEVFKFF</sequence>
<name>A0A1G4ML45_LACFM</name>
<dbReference type="Pfam" id="PF22536">
    <property type="entry name" value="WHD_POLR3C"/>
    <property type="match status" value="1"/>
</dbReference>
<comment type="subcellular location">
    <subcellularLocation>
        <location evidence="1 9">Nucleus</location>
    </subcellularLocation>
</comment>
<reference evidence="14 15" key="1">
    <citation type="submission" date="2016-03" db="EMBL/GenBank/DDBJ databases">
        <authorList>
            <person name="Devillers H."/>
        </authorList>
    </citation>
    <scope>NUCLEOTIDE SEQUENCE [LARGE SCALE GENOMIC DNA]</scope>
    <source>
        <strain evidence="14">CBS 6772</strain>
    </source>
</reference>
<dbReference type="GO" id="GO:0003697">
    <property type="term" value="F:single-stranded DNA binding"/>
    <property type="evidence" value="ECO:0007669"/>
    <property type="project" value="UniProtKB-UniRule"/>
</dbReference>
<evidence type="ECO:0000259" key="13">
    <source>
        <dbReference type="Pfam" id="PF22536"/>
    </source>
</evidence>
<comment type="similarity">
    <text evidence="2 9">Belongs to the RNA polymerase beta chain family.</text>
</comment>
<evidence type="ECO:0000259" key="11">
    <source>
        <dbReference type="Pfam" id="PF05645"/>
    </source>
</evidence>
<dbReference type="OrthoDB" id="272392at2759"/>
<dbReference type="InterPro" id="IPR055207">
    <property type="entry name" value="POLR3C_WHD"/>
</dbReference>
<dbReference type="EMBL" id="LT598491">
    <property type="protein sequence ID" value="SCW04620.1"/>
    <property type="molecule type" value="Genomic_DNA"/>
</dbReference>